<dbReference type="InterPro" id="IPR014721">
    <property type="entry name" value="Ribsml_uS5_D2-typ_fold_subgr"/>
</dbReference>
<dbReference type="Gene3D" id="3.30.230.10">
    <property type="match status" value="1"/>
</dbReference>
<gene>
    <name evidence="1" type="ORF">CR201_G0044296</name>
</gene>
<name>A0A2J8SBP4_PONAB</name>
<comment type="caution">
    <text evidence="1">The sequence shown here is derived from an EMBL/GenBank/DDBJ whole genome shotgun (WGS) entry which is preliminary data.</text>
</comment>
<dbReference type="AlphaFoldDB" id="A0A2J8SBP4"/>
<protein>
    <submittedName>
        <fullName evidence="1">EEF2 isoform 1</fullName>
    </submittedName>
</protein>
<dbReference type="InterPro" id="IPR020568">
    <property type="entry name" value="Ribosomal_Su5_D2-typ_SF"/>
</dbReference>
<accession>A0A2J8SBP4</accession>
<organism evidence="1">
    <name type="scientific">Pongo abelii</name>
    <name type="common">Sumatran orangutan</name>
    <name type="synonym">Pongo pygmaeus abelii</name>
    <dbReference type="NCBI Taxonomy" id="9601"/>
    <lineage>
        <taxon>Eukaryota</taxon>
        <taxon>Metazoa</taxon>
        <taxon>Chordata</taxon>
        <taxon>Craniata</taxon>
        <taxon>Vertebrata</taxon>
        <taxon>Euteleostomi</taxon>
        <taxon>Mammalia</taxon>
        <taxon>Eutheria</taxon>
        <taxon>Euarchontoglires</taxon>
        <taxon>Primates</taxon>
        <taxon>Haplorrhini</taxon>
        <taxon>Catarrhini</taxon>
        <taxon>Hominidae</taxon>
        <taxon>Pongo</taxon>
    </lineage>
</organism>
<evidence type="ECO:0000313" key="1">
    <source>
        <dbReference type="EMBL" id="PNJ18185.1"/>
    </source>
</evidence>
<dbReference type="EMBL" id="NDHI03003585">
    <property type="protein sequence ID" value="PNJ18185.1"/>
    <property type="molecule type" value="Genomic_DNA"/>
</dbReference>
<sequence length="84" mass="9462">EESNVLCLSKSPNKHNRLYMKARPFPDGLAEDIDKGGMGHPTLFPFLQREIQMSIQILTNALRGLFGYMACSGFCPRKEKGTCR</sequence>
<feature type="non-terminal residue" evidence="1">
    <location>
        <position position="1"/>
    </location>
</feature>
<proteinExistence type="predicted"/>
<dbReference type="SUPFAM" id="SSF54211">
    <property type="entry name" value="Ribosomal protein S5 domain 2-like"/>
    <property type="match status" value="1"/>
</dbReference>
<reference evidence="1" key="1">
    <citation type="submission" date="2017-12" db="EMBL/GenBank/DDBJ databases">
        <title>High-resolution comparative analysis of great ape genomes.</title>
        <authorList>
            <person name="Pollen A."/>
            <person name="Hastie A."/>
            <person name="Hormozdiari F."/>
            <person name="Dougherty M."/>
            <person name="Liu R."/>
            <person name="Chaisson M."/>
            <person name="Hoppe E."/>
            <person name="Hill C."/>
            <person name="Pang A."/>
            <person name="Hillier L."/>
            <person name="Baker C."/>
            <person name="Armstrong J."/>
            <person name="Shendure J."/>
            <person name="Paten B."/>
            <person name="Wilson R."/>
            <person name="Chao H."/>
            <person name="Schneider V."/>
            <person name="Ventura M."/>
            <person name="Kronenberg Z."/>
            <person name="Murali S."/>
            <person name="Gordon D."/>
            <person name="Cantsilieris S."/>
            <person name="Munson K."/>
            <person name="Nelson B."/>
            <person name="Raja A."/>
            <person name="Underwood J."/>
            <person name="Diekhans M."/>
            <person name="Fiddes I."/>
            <person name="Haussler D."/>
            <person name="Eichler E."/>
        </authorList>
    </citation>
    <scope>NUCLEOTIDE SEQUENCE [LARGE SCALE GENOMIC DNA]</scope>
    <source>
        <strain evidence="1">Susie</strain>
    </source>
</reference>